<dbReference type="InterPro" id="IPR058624">
    <property type="entry name" value="MdtA-like_HH"/>
</dbReference>
<dbReference type="Gene3D" id="1.10.287.470">
    <property type="entry name" value="Helix hairpin bin"/>
    <property type="match status" value="1"/>
</dbReference>
<dbReference type="InterPro" id="IPR006143">
    <property type="entry name" value="RND_pump_MFP"/>
</dbReference>
<dbReference type="Pfam" id="PF25917">
    <property type="entry name" value="BSH_RND"/>
    <property type="match status" value="1"/>
</dbReference>
<dbReference type="Proteomes" id="UP000777784">
    <property type="component" value="Unassembled WGS sequence"/>
</dbReference>
<evidence type="ECO:0000259" key="5">
    <source>
        <dbReference type="Pfam" id="PF25954"/>
    </source>
</evidence>
<feature type="domain" description="Multidrug resistance protein MdtA-like barrel-sandwich hybrid" evidence="4">
    <location>
        <begin position="57"/>
        <end position="196"/>
    </location>
</feature>
<name>A0A948W5C8_UNCEI</name>
<dbReference type="Gene3D" id="2.40.50.100">
    <property type="match status" value="1"/>
</dbReference>
<dbReference type="NCBIfam" id="TIGR01730">
    <property type="entry name" value="RND_mfp"/>
    <property type="match status" value="1"/>
</dbReference>
<reference evidence="6" key="1">
    <citation type="submission" date="2021-05" db="EMBL/GenBank/DDBJ databases">
        <title>Energy efficiency and biological interactions define the core microbiome of deep oligotrophic groundwater.</title>
        <authorList>
            <person name="Mehrshad M."/>
            <person name="Lopez-Fernandez M."/>
            <person name="Bell E."/>
            <person name="Bernier-Latmani R."/>
            <person name="Bertilsson S."/>
            <person name="Dopson M."/>
        </authorList>
    </citation>
    <scope>NUCLEOTIDE SEQUENCE</scope>
    <source>
        <strain evidence="6">Modern_marine.mb.64</strain>
    </source>
</reference>
<feature type="domain" description="Multidrug resistance protein MdtA-like alpha-helical hairpin" evidence="3">
    <location>
        <begin position="99"/>
        <end position="165"/>
    </location>
</feature>
<dbReference type="GO" id="GO:1990281">
    <property type="term" value="C:efflux pump complex"/>
    <property type="evidence" value="ECO:0007669"/>
    <property type="project" value="TreeGrafter"/>
</dbReference>
<dbReference type="AlphaFoldDB" id="A0A948W5C8"/>
<feature type="compositionally biased region" description="Polar residues" evidence="2">
    <location>
        <begin position="322"/>
        <end position="338"/>
    </location>
</feature>
<sequence>MKRIWFAVGIVCLLAMGVWRFAFGSGNSPENRFSLDTISKGNIRTLISGTGTLNPTETVDIGTQISGTIAEIYVDFNDQVQSGQILAKLDTSLLEISVRDAEAELAKIHAQCDQAAQNMNRYTPLHEQGLISDEGYIAYQTNSAILQASLKSAQAALDRARINLDDACIRSPIAGVVIQRNIEEGQTVAASLSTPTLFTIAKDLRCMQILAQVDENDIGSIRDGQSVEFSVAAYPSELFTGRVTQIRLQPEIVQNVVNYIVVIETENPVHLLLPGMTATVDFIVEEVQDILTIANSALKFQPSREIQSRYLSEFSNGDRGPQVNSSNRQPYATGQSANPIDGSHPGEPAVSRSSESAGFWYLDETNRLKRAFVETGITDGVRTEIAAIDNTLIGRAVITGQLQEQKNSSGKSFMAPKGRLP</sequence>
<dbReference type="PANTHER" id="PTHR30469:SF33">
    <property type="entry name" value="SLR1207 PROTEIN"/>
    <property type="match status" value="1"/>
</dbReference>
<evidence type="ECO:0000259" key="3">
    <source>
        <dbReference type="Pfam" id="PF25876"/>
    </source>
</evidence>
<proteinExistence type="inferred from homology"/>
<evidence type="ECO:0000256" key="2">
    <source>
        <dbReference type="SAM" id="MobiDB-lite"/>
    </source>
</evidence>
<evidence type="ECO:0000256" key="1">
    <source>
        <dbReference type="ARBA" id="ARBA00009477"/>
    </source>
</evidence>
<dbReference type="InterPro" id="IPR058792">
    <property type="entry name" value="Beta-barrel_RND_2"/>
</dbReference>
<dbReference type="Pfam" id="PF25876">
    <property type="entry name" value="HH_MFP_RND"/>
    <property type="match status" value="1"/>
</dbReference>
<protein>
    <submittedName>
        <fullName evidence="6">Efflux RND transporter periplasmic adaptor subunit</fullName>
    </submittedName>
</protein>
<dbReference type="EMBL" id="JAHJDP010000019">
    <property type="protein sequence ID" value="MBU2689860.1"/>
    <property type="molecule type" value="Genomic_DNA"/>
</dbReference>
<evidence type="ECO:0000259" key="4">
    <source>
        <dbReference type="Pfam" id="PF25917"/>
    </source>
</evidence>
<dbReference type="PANTHER" id="PTHR30469">
    <property type="entry name" value="MULTIDRUG RESISTANCE PROTEIN MDTA"/>
    <property type="match status" value="1"/>
</dbReference>
<dbReference type="InterPro" id="IPR058625">
    <property type="entry name" value="MdtA-like_BSH"/>
</dbReference>
<dbReference type="Gene3D" id="2.40.30.170">
    <property type="match status" value="1"/>
</dbReference>
<feature type="region of interest" description="Disordered" evidence="2">
    <location>
        <begin position="314"/>
        <end position="352"/>
    </location>
</feature>
<comment type="similarity">
    <text evidence="1">Belongs to the membrane fusion protein (MFP) (TC 8.A.1) family.</text>
</comment>
<gene>
    <name evidence="6" type="ORF">KJ970_02955</name>
</gene>
<dbReference type="Pfam" id="PF25954">
    <property type="entry name" value="Beta-barrel_RND_2"/>
    <property type="match status" value="1"/>
</dbReference>
<organism evidence="6 7">
    <name type="scientific">Eiseniibacteriota bacterium</name>
    <dbReference type="NCBI Taxonomy" id="2212470"/>
    <lineage>
        <taxon>Bacteria</taxon>
        <taxon>Candidatus Eiseniibacteriota</taxon>
    </lineage>
</organism>
<evidence type="ECO:0000313" key="6">
    <source>
        <dbReference type="EMBL" id="MBU2689860.1"/>
    </source>
</evidence>
<dbReference type="GO" id="GO:0015562">
    <property type="term" value="F:efflux transmembrane transporter activity"/>
    <property type="evidence" value="ECO:0007669"/>
    <property type="project" value="TreeGrafter"/>
</dbReference>
<dbReference type="SUPFAM" id="SSF111369">
    <property type="entry name" value="HlyD-like secretion proteins"/>
    <property type="match status" value="1"/>
</dbReference>
<feature type="domain" description="CusB-like beta-barrel" evidence="5">
    <location>
        <begin position="211"/>
        <end position="282"/>
    </location>
</feature>
<comment type="caution">
    <text evidence="6">The sequence shown here is derived from an EMBL/GenBank/DDBJ whole genome shotgun (WGS) entry which is preliminary data.</text>
</comment>
<evidence type="ECO:0000313" key="7">
    <source>
        <dbReference type="Proteomes" id="UP000777784"/>
    </source>
</evidence>
<accession>A0A948W5C8</accession>